<gene>
    <name evidence="2" type="ORF">HTAM1171_LOCUS11676</name>
</gene>
<feature type="compositionally biased region" description="Basic residues" evidence="1">
    <location>
        <begin position="63"/>
        <end position="72"/>
    </location>
</feature>
<organism evidence="2">
    <name type="scientific">Helicotheca tamesis</name>
    <dbReference type="NCBI Taxonomy" id="374047"/>
    <lineage>
        <taxon>Eukaryota</taxon>
        <taxon>Sar</taxon>
        <taxon>Stramenopiles</taxon>
        <taxon>Ochrophyta</taxon>
        <taxon>Bacillariophyta</taxon>
        <taxon>Mediophyceae</taxon>
        <taxon>Lithodesmiophycidae</taxon>
        <taxon>Lithodesmiales</taxon>
        <taxon>Lithodesmiaceae</taxon>
        <taxon>Helicotheca</taxon>
    </lineage>
</organism>
<name>A0A7S2N303_9STRA</name>
<dbReference type="EMBL" id="HBGV01018862">
    <property type="protein sequence ID" value="CAD9517050.1"/>
    <property type="molecule type" value="Transcribed_RNA"/>
</dbReference>
<reference evidence="2" key="1">
    <citation type="submission" date="2021-01" db="EMBL/GenBank/DDBJ databases">
        <authorList>
            <person name="Corre E."/>
            <person name="Pelletier E."/>
            <person name="Niang G."/>
            <person name="Scheremetjew M."/>
            <person name="Finn R."/>
            <person name="Kale V."/>
            <person name="Holt S."/>
            <person name="Cochrane G."/>
            <person name="Meng A."/>
            <person name="Brown T."/>
            <person name="Cohen L."/>
        </authorList>
    </citation>
    <scope>NUCLEOTIDE SEQUENCE</scope>
    <source>
        <strain evidence="2">CCMP826</strain>
    </source>
</reference>
<feature type="region of interest" description="Disordered" evidence="1">
    <location>
        <begin position="55"/>
        <end position="75"/>
    </location>
</feature>
<evidence type="ECO:0000313" key="2">
    <source>
        <dbReference type="EMBL" id="CAD9517050.1"/>
    </source>
</evidence>
<evidence type="ECO:0000256" key="1">
    <source>
        <dbReference type="SAM" id="MobiDB-lite"/>
    </source>
</evidence>
<accession>A0A7S2N303</accession>
<protein>
    <submittedName>
        <fullName evidence="2">Uncharacterized protein</fullName>
    </submittedName>
</protein>
<feature type="region of interest" description="Disordered" evidence="1">
    <location>
        <begin position="188"/>
        <end position="214"/>
    </location>
</feature>
<sequence>MVDDDAESLSLSTTDLGDVPTTVMMVDNAKKNECRRTCDVTHPSTCTSSVASIESSIQDSYTRRRRRKKTSSRAREKEIIAHLREELAQVKAEAEEDLAQARAEAENSRALVQKLIVENEMIRQEANGAHAQADDLEKKARQPSSPAIPFSVAWRRVAQSVSRINVGISDEEEAAKVAPRVKFADEASDNALPSKIGPGARNLPQPEDPIENNGVNASREKMVSVDIPPKEGVRNFQNLLQRATSISNLNSLKPSVEKKEVSAEELLWDSYDWKSALDANYNIEHGLV</sequence>
<dbReference type="AlphaFoldDB" id="A0A7S2N303"/>
<proteinExistence type="predicted"/>